<keyword evidence="2" id="KW-0229">DNA integration</keyword>
<dbReference type="PANTHER" id="PTHR30629">
    <property type="entry name" value="PROPHAGE INTEGRASE"/>
    <property type="match status" value="1"/>
</dbReference>
<dbReference type="Gene3D" id="1.10.443.10">
    <property type="entry name" value="Intergrase catalytic core"/>
    <property type="match status" value="1"/>
</dbReference>
<accession>A0A2A9DZ12</accession>
<name>A0A2A9DZ12_9MICO</name>
<evidence type="ECO:0000259" key="5">
    <source>
        <dbReference type="PROSITE" id="PS51898"/>
    </source>
</evidence>
<evidence type="ECO:0000313" key="7">
    <source>
        <dbReference type="Proteomes" id="UP000221369"/>
    </source>
</evidence>
<evidence type="ECO:0000256" key="2">
    <source>
        <dbReference type="ARBA" id="ARBA00022908"/>
    </source>
</evidence>
<dbReference type="InterPro" id="IPR011010">
    <property type="entry name" value="DNA_brk_join_enz"/>
</dbReference>
<feature type="domain" description="Tyr recombinase" evidence="5">
    <location>
        <begin position="180"/>
        <end position="388"/>
    </location>
</feature>
<dbReference type="InterPro" id="IPR050808">
    <property type="entry name" value="Phage_Integrase"/>
</dbReference>
<evidence type="ECO:0000313" key="6">
    <source>
        <dbReference type="EMBL" id="PFG31170.1"/>
    </source>
</evidence>
<dbReference type="Proteomes" id="UP000221369">
    <property type="component" value="Unassembled WGS sequence"/>
</dbReference>
<comment type="similarity">
    <text evidence="1">Belongs to the 'phage' integrase family.</text>
</comment>
<dbReference type="EMBL" id="PDJE01000001">
    <property type="protein sequence ID" value="PFG31170.1"/>
    <property type="molecule type" value="Genomic_DNA"/>
</dbReference>
<keyword evidence="4" id="KW-0233">DNA recombination</keyword>
<evidence type="ECO:0000256" key="3">
    <source>
        <dbReference type="ARBA" id="ARBA00023125"/>
    </source>
</evidence>
<proteinExistence type="inferred from homology"/>
<dbReference type="Gene3D" id="1.10.150.130">
    <property type="match status" value="1"/>
</dbReference>
<comment type="caution">
    <text evidence="6">The sequence shown here is derived from an EMBL/GenBank/DDBJ whole genome shotgun (WGS) entry which is preliminary data.</text>
</comment>
<dbReference type="PANTHER" id="PTHR30629:SF2">
    <property type="entry name" value="PROPHAGE INTEGRASE INTS-RELATED"/>
    <property type="match status" value="1"/>
</dbReference>
<evidence type="ECO:0000256" key="1">
    <source>
        <dbReference type="ARBA" id="ARBA00008857"/>
    </source>
</evidence>
<evidence type="ECO:0000256" key="4">
    <source>
        <dbReference type="ARBA" id="ARBA00023172"/>
    </source>
</evidence>
<dbReference type="InterPro" id="IPR013762">
    <property type="entry name" value="Integrase-like_cat_sf"/>
</dbReference>
<dbReference type="Pfam" id="PF00589">
    <property type="entry name" value="Phage_integrase"/>
    <property type="match status" value="1"/>
</dbReference>
<keyword evidence="7" id="KW-1185">Reference proteome</keyword>
<keyword evidence="3" id="KW-0238">DNA-binding</keyword>
<dbReference type="GO" id="GO:0003677">
    <property type="term" value="F:DNA binding"/>
    <property type="evidence" value="ECO:0007669"/>
    <property type="project" value="UniProtKB-KW"/>
</dbReference>
<dbReference type="InterPro" id="IPR002104">
    <property type="entry name" value="Integrase_catalytic"/>
</dbReference>
<sequence length="401" mass="44776">MAREQIPAGTHRRVKTTQLANGSWRARAQYRRYDGELREAKAHAESVDRAEARLRAKIADRMEDTHAPRATPQQLTPDSPFSALCTSYLEQVERYEEGRLTSRKENARLIRARILPALGALPIRSVTAVIVADFYDSEYDHAKSQARNLMTVLRQICDRGLRLGLMRSNFAREIRLAPRKRKEIFAPSPMELDELRDAIVAYRERPGRMGPRPNDLLEHVVEVILGTSCRISEAVGLRWEDLDLASSVPTVSVVGQVIEGHQQAKHWAPVLKTRTSARVVPIPDHLVTVLMERKLRARAGSTYVFETSSGRSNGAQDVHRALRIVREWAGISEEVVPHSLRKAVATTVNDMVGLKASAAVLGHSESRVTEDYYARRALHAPDVRFALDALAPGASRSAPGE</sequence>
<dbReference type="AlphaFoldDB" id="A0A2A9DZ12"/>
<dbReference type="InterPro" id="IPR010998">
    <property type="entry name" value="Integrase_recombinase_N"/>
</dbReference>
<dbReference type="SUPFAM" id="SSF56349">
    <property type="entry name" value="DNA breaking-rejoining enzymes"/>
    <property type="match status" value="1"/>
</dbReference>
<gene>
    <name evidence="6" type="ORF">ATJ78_2124</name>
</gene>
<dbReference type="GO" id="GO:0015074">
    <property type="term" value="P:DNA integration"/>
    <property type="evidence" value="ECO:0007669"/>
    <property type="project" value="UniProtKB-KW"/>
</dbReference>
<dbReference type="PROSITE" id="PS51898">
    <property type="entry name" value="TYR_RECOMBINASE"/>
    <property type="match status" value="1"/>
</dbReference>
<protein>
    <submittedName>
        <fullName evidence="6">Site-specific recombinase XerD</fullName>
    </submittedName>
</protein>
<organism evidence="6 7">
    <name type="scientific">Paramicrobacterium agarici</name>
    <dbReference type="NCBI Taxonomy" id="630514"/>
    <lineage>
        <taxon>Bacteria</taxon>
        <taxon>Bacillati</taxon>
        <taxon>Actinomycetota</taxon>
        <taxon>Actinomycetes</taxon>
        <taxon>Micrococcales</taxon>
        <taxon>Microbacteriaceae</taxon>
        <taxon>Paramicrobacterium</taxon>
    </lineage>
</organism>
<reference evidence="6 7" key="1">
    <citation type="submission" date="2017-10" db="EMBL/GenBank/DDBJ databases">
        <title>Sequencing the genomes of 1000 actinobacteria strains.</title>
        <authorList>
            <person name="Klenk H.-P."/>
        </authorList>
    </citation>
    <scope>NUCLEOTIDE SEQUENCE [LARGE SCALE GENOMIC DNA]</scope>
    <source>
        <strain evidence="6 7">DSM 21798</strain>
    </source>
</reference>
<dbReference type="GO" id="GO:0006310">
    <property type="term" value="P:DNA recombination"/>
    <property type="evidence" value="ECO:0007669"/>
    <property type="project" value="UniProtKB-KW"/>
</dbReference>